<evidence type="ECO:0000313" key="3">
    <source>
        <dbReference type="Proteomes" id="UP000321034"/>
    </source>
</evidence>
<accession>A0A5C8HWM9</accession>
<name>A0A5C8HWM9_9MICO</name>
<dbReference type="Gene3D" id="3.90.550.10">
    <property type="entry name" value="Spore Coat Polysaccharide Biosynthesis Protein SpsA, Chain A"/>
    <property type="match status" value="1"/>
</dbReference>
<comment type="caution">
    <text evidence="2">The sequence shown here is derived from an EMBL/GenBank/DDBJ whole genome shotgun (WGS) entry which is preliminary data.</text>
</comment>
<organism evidence="2 3">
    <name type="scientific">Microbacterium hatanonis</name>
    <dbReference type="NCBI Taxonomy" id="404366"/>
    <lineage>
        <taxon>Bacteria</taxon>
        <taxon>Bacillati</taxon>
        <taxon>Actinomycetota</taxon>
        <taxon>Actinomycetes</taxon>
        <taxon>Micrococcales</taxon>
        <taxon>Microbacteriaceae</taxon>
        <taxon>Microbacterium</taxon>
    </lineage>
</organism>
<protein>
    <submittedName>
        <fullName evidence="2">NTP transferase domain-containing protein</fullName>
    </submittedName>
</protein>
<dbReference type="RefSeq" id="WP_147894665.1">
    <property type="nucleotide sequence ID" value="NZ_BAAANR010000001.1"/>
</dbReference>
<dbReference type="PANTHER" id="PTHR43777:SF1">
    <property type="entry name" value="MOLYBDENUM COFACTOR CYTIDYLYLTRANSFERASE"/>
    <property type="match status" value="1"/>
</dbReference>
<dbReference type="GO" id="GO:0016779">
    <property type="term" value="F:nucleotidyltransferase activity"/>
    <property type="evidence" value="ECO:0007669"/>
    <property type="project" value="UniProtKB-ARBA"/>
</dbReference>
<dbReference type="OrthoDB" id="4427994at2"/>
<evidence type="ECO:0000259" key="1">
    <source>
        <dbReference type="Pfam" id="PF12804"/>
    </source>
</evidence>
<dbReference type="SUPFAM" id="SSF53448">
    <property type="entry name" value="Nucleotide-diphospho-sugar transferases"/>
    <property type="match status" value="1"/>
</dbReference>
<reference evidence="2 3" key="1">
    <citation type="submission" date="2019-08" db="EMBL/GenBank/DDBJ databases">
        <authorList>
            <person name="Dong K."/>
        </authorList>
    </citation>
    <scope>NUCLEOTIDE SEQUENCE [LARGE SCALE GENOMIC DNA]</scope>
    <source>
        <strain evidence="2 3">JCM14558</strain>
    </source>
</reference>
<dbReference type="Proteomes" id="UP000321034">
    <property type="component" value="Unassembled WGS sequence"/>
</dbReference>
<feature type="domain" description="MobA-like NTP transferase" evidence="1">
    <location>
        <begin position="9"/>
        <end position="166"/>
    </location>
</feature>
<keyword evidence="2" id="KW-0808">Transferase</keyword>
<sequence>MGEAGRICGIVLAAGAGTRFGGPKALARTPEGEPWIARAARALRDGGCDEVVVVLGAGADAAADLVPDGTRVAIAADWAGGLSHSLRAGLAAAAEADAAVIVPVDTPDVPAAAVARVIGGAERAPLVRAEYDGRPGHPVLVRADHFAALANAVTGDVGAGPYLARHRALRVDCSDLWSGEDRDRR</sequence>
<dbReference type="Pfam" id="PF12804">
    <property type="entry name" value="NTP_transf_3"/>
    <property type="match status" value="1"/>
</dbReference>
<dbReference type="AlphaFoldDB" id="A0A5C8HWM9"/>
<proteinExistence type="predicted"/>
<dbReference type="EMBL" id="VRSV01000002">
    <property type="protein sequence ID" value="TXK09451.1"/>
    <property type="molecule type" value="Genomic_DNA"/>
</dbReference>
<evidence type="ECO:0000313" key="2">
    <source>
        <dbReference type="EMBL" id="TXK09451.1"/>
    </source>
</evidence>
<gene>
    <name evidence="2" type="ORF">FVP77_10985</name>
</gene>
<keyword evidence="3" id="KW-1185">Reference proteome</keyword>
<dbReference type="InterPro" id="IPR025877">
    <property type="entry name" value="MobA-like_NTP_Trfase"/>
</dbReference>
<dbReference type="PANTHER" id="PTHR43777">
    <property type="entry name" value="MOLYBDENUM COFACTOR CYTIDYLYLTRANSFERASE"/>
    <property type="match status" value="1"/>
</dbReference>
<dbReference type="InterPro" id="IPR029044">
    <property type="entry name" value="Nucleotide-diphossugar_trans"/>
</dbReference>